<evidence type="ECO:0000313" key="2">
    <source>
        <dbReference type="EMBL" id="KAK6624705.1"/>
    </source>
</evidence>
<dbReference type="EMBL" id="JAWJWF010000046">
    <property type="protein sequence ID" value="KAK6624705.1"/>
    <property type="molecule type" value="Genomic_DNA"/>
</dbReference>
<feature type="compositionally biased region" description="Basic and acidic residues" evidence="1">
    <location>
        <begin position="102"/>
        <end position="114"/>
    </location>
</feature>
<gene>
    <name evidence="2" type="ORF">RUM44_011564</name>
</gene>
<keyword evidence="3" id="KW-1185">Reference proteome</keyword>
<sequence>MDSDVDYVLKKIVKSLSMDEIEILKFQSTDESKKNMEGSVGLVSNEQKETETTCDSGEQTTIEKDIKMSSVQTGILTDNCEGTDFSSGFEDLSTSKINFNDESDKSSEKAKKDSINLQSENDADNETDDDIALLYASDIDENKFQAILTSTPKKEINVFEREVSCSTDSSGPISSGKDCCELIEKEENHDYLNSTIDEAIIKYESNEEKFKEVSVQANLEEPLMCSRCSNDFSKSMKTINIDSPVVSPPLKKPKLEDNPMDNLENENEEFELMKPEFTEKKPLNCGRITYFVNKFPFKGNMVNCLL</sequence>
<evidence type="ECO:0000313" key="3">
    <source>
        <dbReference type="Proteomes" id="UP001359485"/>
    </source>
</evidence>
<dbReference type="Proteomes" id="UP001359485">
    <property type="component" value="Unassembled WGS sequence"/>
</dbReference>
<protein>
    <submittedName>
        <fullName evidence="2">Uncharacterized protein</fullName>
    </submittedName>
</protein>
<evidence type="ECO:0000256" key="1">
    <source>
        <dbReference type="SAM" id="MobiDB-lite"/>
    </source>
</evidence>
<feature type="region of interest" description="Disordered" evidence="1">
    <location>
        <begin position="96"/>
        <end position="124"/>
    </location>
</feature>
<comment type="caution">
    <text evidence="2">The sequence shown here is derived from an EMBL/GenBank/DDBJ whole genome shotgun (WGS) entry which is preliminary data.</text>
</comment>
<accession>A0ABR1AQE3</accession>
<feature type="region of interest" description="Disordered" evidence="1">
    <location>
        <begin position="34"/>
        <end position="66"/>
    </location>
</feature>
<organism evidence="2 3">
    <name type="scientific">Polyplax serrata</name>
    <name type="common">Common mouse louse</name>
    <dbReference type="NCBI Taxonomy" id="468196"/>
    <lineage>
        <taxon>Eukaryota</taxon>
        <taxon>Metazoa</taxon>
        <taxon>Ecdysozoa</taxon>
        <taxon>Arthropoda</taxon>
        <taxon>Hexapoda</taxon>
        <taxon>Insecta</taxon>
        <taxon>Pterygota</taxon>
        <taxon>Neoptera</taxon>
        <taxon>Paraneoptera</taxon>
        <taxon>Psocodea</taxon>
        <taxon>Troctomorpha</taxon>
        <taxon>Phthiraptera</taxon>
        <taxon>Anoplura</taxon>
        <taxon>Polyplacidae</taxon>
        <taxon>Polyplax</taxon>
    </lineage>
</organism>
<name>A0ABR1AQE3_POLSC</name>
<reference evidence="2 3" key="1">
    <citation type="submission" date="2023-09" db="EMBL/GenBank/DDBJ databases">
        <title>Genomes of two closely related lineages of the louse Polyplax serrata with different host specificities.</title>
        <authorList>
            <person name="Martinu J."/>
            <person name="Tarabai H."/>
            <person name="Stefka J."/>
            <person name="Hypsa V."/>
        </authorList>
    </citation>
    <scope>NUCLEOTIDE SEQUENCE [LARGE SCALE GENOMIC DNA]</scope>
    <source>
        <strain evidence="2">98ZLc_SE</strain>
    </source>
</reference>
<proteinExistence type="predicted"/>